<keyword evidence="1" id="KW-0812">Transmembrane</keyword>
<dbReference type="EMBL" id="LGRX02004554">
    <property type="protein sequence ID" value="KAK3280060.1"/>
    <property type="molecule type" value="Genomic_DNA"/>
</dbReference>
<proteinExistence type="predicted"/>
<keyword evidence="3" id="KW-1185">Reference proteome</keyword>
<accession>A0AAE0GKR9</accession>
<organism evidence="2 3">
    <name type="scientific">Cymbomonas tetramitiformis</name>
    <dbReference type="NCBI Taxonomy" id="36881"/>
    <lineage>
        <taxon>Eukaryota</taxon>
        <taxon>Viridiplantae</taxon>
        <taxon>Chlorophyta</taxon>
        <taxon>Pyramimonadophyceae</taxon>
        <taxon>Pyramimonadales</taxon>
        <taxon>Pyramimonadaceae</taxon>
        <taxon>Cymbomonas</taxon>
    </lineage>
</organism>
<comment type="caution">
    <text evidence="2">The sequence shown here is derived from an EMBL/GenBank/DDBJ whole genome shotgun (WGS) entry which is preliminary data.</text>
</comment>
<gene>
    <name evidence="2" type="ORF">CYMTET_12082</name>
</gene>
<protein>
    <submittedName>
        <fullName evidence="2">Uncharacterized protein</fullName>
    </submittedName>
</protein>
<dbReference type="Proteomes" id="UP001190700">
    <property type="component" value="Unassembled WGS sequence"/>
</dbReference>
<reference evidence="2 3" key="1">
    <citation type="journal article" date="2015" name="Genome Biol. Evol.">
        <title>Comparative Genomics of a Bacterivorous Green Alga Reveals Evolutionary Causalities and Consequences of Phago-Mixotrophic Mode of Nutrition.</title>
        <authorList>
            <person name="Burns J.A."/>
            <person name="Paasch A."/>
            <person name="Narechania A."/>
            <person name="Kim E."/>
        </authorList>
    </citation>
    <scope>NUCLEOTIDE SEQUENCE [LARGE SCALE GENOMIC DNA]</scope>
    <source>
        <strain evidence="2 3">PLY_AMNH</strain>
    </source>
</reference>
<name>A0AAE0GKR9_9CHLO</name>
<evidence type="ECO:0000256" key="1">
    <source>
        <dbReference type="SAM" id="Phobius"/>
    </source>
</evidence>
<sequence>MTLWDETTYFLRDSQSRSDCWSTYEARSCAVLLEDFAWTAGDYDCQLAQSVLSGCCSDANCYDIVHFQMEHETEPKLQDHGGYSLVDLVDELTEFSQTLCSYDTDQCTGCEQNIFSPCGYYYQSICDDEVEVPAALALVALILALFVQLFGLKEVWSKGMAHKEFVDARSAECEIIFEGKWDEAGAIFGAALGAGRAASSAADMTIKVTIKLIDMVFSAFGMPLDLGTLTGYTGRLSRAQPLRLNT</sequence>
<dbReference type="AlphaFoldDB" id="A0AAE0GKR9"/>
<feature type="transmembrane region" description="Helical" evidence="1">
    <location>
        <begin position="132"/>
        <end position="152"/>
    </location>
</feature>
<evidence type="ECO:0000313" key="2">
    <source>
        <dbReference type="EMBL" id="KAK3280060.1"/>
    </source>
</evidence>
<evidence type="ECO:0000313" key="3">
    <source>
        <dbReference type="Proteomes" id="UP001190700"/>
    </source>
</evidence>
<keyword evidence="1" id="KW-1133">Transmembrane helix</keyword>
<keyword evidence="1" id="KW-0472">Membrane</keyword>